<evidence type="ECO:0000313" key="4">
    <source>
        <dbReference type="EMBL" id="GGA79575.1"/>
    </source>
</evidence>
<feature type="domain" description="Gfo/Idh/MocA-like oxidoreductase C-terminal" evidence="3">
    <location>
        <begin position="142"/>
        <end position="347"/>
    </location>
</feature>
<protein>
    <submittedName>
        <fullName evidence="4">Oxidoreductase</fullName>
    </submittedName>
</protein>
<accession>A0A916S3T2</accession>
<dbReference type="InterPro" id="IPR004104">
    <property type="entry name" value="Gfo/Idh/MocA-like_OxRdtase_C"/>
</dbReference>
<evidence type="ECO:0000256" key="1">
    <source>
        <dbReference type="ARBA" id="ARBA00010928"/>
    </source>
</evidence>
<dbReference type="Gene3D" id="3.30.360.10">
    <property type="entry name" value="Dihydrodipicolinate Reductase, domain 2"/>
    <property type="match status" value="1"/>
</dbReference>
<evidence type="ECO:0000259" key="3">
    <source>
        <dbReference type="Pfam" id="PF02894"/>
    </source>
</evidence>
<evidence type="ECO:0000313" key="5">
    <source>
        <dbReference type="Proteomes" id="UP000613512"/>
    </source>
</evidence>
<dbReference type="AlphaFoldDB" id="A0A916S3T2"/>
<comment type="similarity">
    <text evidence="1">Belongs to the Gfo/Idh/MocA family.</text>
</comment>
<proteinExistence type="inferred from homology"/>
<dbReference type="Pfam" id="PF02894">
    <property type="entry name" value="GFO_IDH_MocA_C"/>
    <property type="match status" value="1"/>
</dbReference>
<reference evidence="4" key="1">
    <citation type="journal article" date="2014" name="Int. J. Syst. Evol. Microbiol.">
        <title>Complete genome sequence of Corynebacterium casei LMG S-19264T (=DSM 44701T), isolated from a smear-ripened cheese.</title>
        <authorList>
            <consortium name="US DOE Joint Genome Institute (JGI-PGF)"/>
            <person name="Walter F."/>
            <person name="Albersmeier A."/>
            <person name="Kalinowski J."/>
            <person name="Ruckert C."/>
        </authorList>
    </citation>
    <scope>NUCLEOTIDE SEQUENCE</scope>
    <source>
        <strain evidence="4">CGMCC 1.12408</strain>
    </source>
</reference>
<comment type="caution">
    <text evidence="4">The sequence shown here is derived from an EMBL/GenBank/DDBJ whole genome shotgun (WGS) entry which is preliminary data.</text>
</comment>
<dbReference type="SUPFAM" id="SSF55347">
    <property type="entry name" value="Glyceraldehyde-3-phosphate dehydrogenase-like, C-terminal domain"/>
    <property type="match status" value="1"/>
</dbReference>
<sequence length="354" mass="39276">MTRVKIAIIGIGAIAEATHLKFLLEHPDAEVTAVIDVQPGRAEEVAKQYGIPSYFNTIEELIANTHVDAVLICTPNVTHIPIAKIAAANGIAVFLEKPIGTSLQEVEEFLEIAKENNVLTMVGMTHRFRTDTEILKNYATKNTFGDIYYVKAKLFRRRGTPKGWFTNKALSGGGALMDIGVHVLDLAWWLMGQPEPMTVTGKVKTALGAYDTKHVSTWESKNKHINKNNVFDVDDFASAWIRFKNGAVLSIETTWAVNGEQDDGIQIDILGTEGGAKLHPLTIYKEEDGIFTEMTPSFQAKDPFPVEMDHFIQSIRNNETPSVTGYDGYGVLAMLQAIYESSEKNREIVMNDEL</sequence>
<dbReference type="EMBL" id="BMEY01000011">
    <property type="protein sequence ID" value="GGA79575.1"/>
    <property type="molecule type" value="Genomic_DNA"/>
</dbReference>
<feature type="domain" description="Gfo/Idh/MocA-like oxidoreductase N-terminal" evidence="2">
    <location>
        <begin position="4"/>
        <end position="123"/>
    </location>
</feature>
<evidence type="ECO:0000259" key="2">
    <source>
        <dbReference type="Pfam" id="PF01408"/>
    </source>
</evidence>
<dbReference type="InterPro" id="IPR036291">
    <property type="entry name" value="NAD(P)-bd_dom_sf"/>
</dbReference>
<dbReference type="Gene3D" id="3.40.50.720">
    <property type="entry name" value="NAD(P)-binding Rossmann-like Domain"/>
    <property type="match status" value="1"/>
</dbReference>
<dbReference type="PANTHER" id="PTHR43249:SF1">
    <property type="entry name" value="D-GLUCOSIDE 3-DEHYDROGENASE"/>
    <property type="match status" value="1"/>
</dbReference>
<dbReference type="SUPFAM" id="SSF51735">
    <property type="entry name" value="NAD(P)-binding Rossmann-fold domains"/>
    <property type="match status" value="1"/>
</dbReference>
<reference evidence="4" key="2">
    <citation type="submission" date="2020-09" db="EMBL/GenBank/DDBJ databases">
        <authorList>
            <person name="Sun Q."/>
            <person name="Zhou Y."/>
        </authorList>
    </citation>
    <scope>NUCLEOTIDE SEQUENCE</scope>
    <source>
        <strain evidence="4">CGMCC 1.12408</strain>
    </source>
</reference>
<dbReference type="InterPro" id="IPR052515">
    <property type="entry name" value="Gfo/Idh/MocA_Oxidoreductase"/>
</dbReference>
<name>A0A916S3T2_9BACI</name>
<gene>
    <name evidence="4" type="ORF">GCM10008025_23720</name>
</gene>
<dbReference type="Pfam" id="PF01408">
    <property type="entry name" value="GFO_IDH_MocA"/>
    <property type="match status" value="1"/>
</dbReference>
<dbReference type="RefSeq" id="WP_188384878.1">
    <property type="nucleotide sequence ID" value="NZ_BMEY01000011.1"/>
</dbReference>
<organism evidence="4 5">
    <name type="scientific">Ornithinibacillus halotolerans</name>
    <dbReference type="NCBI Taxonomy" id="1274357"/>
    <lineage>
        <taxon>Bacteria</taxon>
        <taxon>Bacillati</taxon>
        <taxon>Bacillota</taxon>
        <taxon>Bacilli</taxon>
        <taxon>Bacillales</taxon>
        <taxon>Bacillaceae</taxon>
        <taxon>Ornithinibacillus</taxon>
    </lineage>
</organism>
<dbReference type="GO" id="GO:0000166">
    <property type="term" value="F:nucleotide binding"/>
    <property type="evidence" value="ECO:0007669"/>
    <property type="project" value="InterPro"/>
</dbReference>
<dbReference type="InterPro" id="IPR000683">
    <property type="entry name" value="Gfo/Idh/MocA-like_OxRdtase_N"/>
</dbReference>
<keyword evidence="5" id="KW-1185">Reference proteome</keyword>
<dbReference type="PANTHER" id="PTHR43249">
    <property type="entry name" value="UDP-N-ACETYL-2-AMINO-2-DEOXY-D-GLUCURONATE OXIDASE"/>
    <property type="match status" value="1"/>
</dbReference>
<dbReference type="Proteomes" id="UP000613512">
    <property type="component" value="Unassembled WGS sequence"/>
</dbReference>